<dbReference type="NCBIfam" id="NF009315">
    <property type="entry name" value="PRK12674.1-4"/>
    <property type="match status" value="1"/>
</dbReference>
<feature type="transmembrane region" description="Helical" evidence="1">
    <location>
        <begin position="12"/>
        <end position="34"/>
    </location>
</feature>
<dbReference type="KEGG" id="rhy:RD110_21710"/>
<proteinExistence type="predicted"/>
<dbReference type="PANTHER" id="PTHR34703:SF1">
    <property type="entry name" value="ANTIPORTER SUBUNIT MNHG2-RELATED"/>
    <property type="match status" value="1"/>
</dbReference>
<keyword evidence="1" id="KW-1133">Transmembrane helix</keyword>
<dbReference type="GO" id="GO:0015385">
    <property type="term" value="F:sodium:proton antiporter activity"/>
    <property type="evidence" value="ECO:0007669"/>
    <property type="project" value="TreeGrafter"/>
</dbReference>
<name>A0A1P8K0H4_9BURK</name>
<dbReference type="Proteomes" id="UP000186609">
    <property type="component" value="Chromosome"/>
</dbReference>
<dbReference type="EMBL" id="CP019236">
    <property type="protein sequence ID" value="APW39510.1"/>
    <property type="molecule type" value="Genomic_DNA"/>
</dbReference>
<reference evidence="2 3" key="1">
    <citation type="submission" date="2017-01" db="EMBL/GenBank/DDBJ databases">
        <authorList>
            <person name="Mah S.A."/>
            <person name="Swanson W.J."/>
            <person name="Moy G.W."/>
            <person name="Vacquier V.D."/>
        </authorList>
    </citation>
    <scope>NUCLEOTIDE SEQUENCE [LARGE SCALE GENOMIC DNA]</scope>
    <source>
        <strain evidence="2 3">DCY110</strain>
    </source>
</reference>
<dbReference type="Pfam" id="PF03334">
    <property type="entry name" value="PhaG_MnhG_YufB"/>
    <property type="match status" value="1"/>
</dbReference>
<accession>A0A1P8K0H4</accession>
<dbReference type="NCBIfam" id="TIGR01300">
    <property type="entry name" value="CPA3_mnhG_phaG"/>
    <property type="match status" value="1"/>
</dbReference>
<dbReference type="OrthoDB" id="9813804at2"/>
<evidence type="ECO:0000313" key="3">
    <source>
        <dbReference type="Proteomes" id="UP000186609"/>
    </source>
</evidence>
<dbReference type="AlphaFoldDB" id="A0A1P8K0H4"/>
<feature type="transmembrane region" description="Helical" evidence="1">
    <location>
        <begin position="71"/>
        <end position="93"/>
    </location>
</feature>
<dbReference type="RefSeq" id="WP_076201935.1">
    <property type="nucleotide sequence ID" value="NZ_CP019236.1"/>
</dbReference>
<keyword evidence="3" id="KW-1185">Reference proteome</keyword>
<organism evidence="2 3">
    <name type="scientific">Rhodoferax koreensis</name>
    <dbReference type="NCBI Taxonomy" id="1842727"/>
    <lineage>
        <taxon>Bacteria</taxon>
        <taxon>Pseudomonadati</taxon>
        <taxon>Pseudomonadota</taxon>
        <taxon>Betaproteobacteria</taxon>
        <taxon>Burkholderiales</taxon>
        <taxon>Comamonadaceae</taxon>
        <taxon>Rhodoferax</taxon>
    </lineage>
</organism>
<feature type="transmembrane region" description="Helical" evidence="1">
    <location>
        <begin position="46"/>
        <end position="65"/>
    </location>
</feature>
<keyword evidence="1" id="KW-0812">Transmembrane</keyword>
<gene>
    <name evidence="2" type="ORF">RD110_21710</name>
</gene>
<protein>
    <submittedName>
        <fullName evidence="2">Na+/H+ antiporter subunit G</fullName>
    </submittedName>
</protein>
<dbReference type="STRING" id="1842727.RD110_21710"/>
<dbReference type="InterPro" id="IPR005133">
    <property type="entry name" value="PhaG_MnhG_YufB"/>
</dbReference>
<evidence type="ECO:0000313" key="2">
    <source>
        <dbReference type="EMBL" id="APW39510.1"/>
    </source>
</evidence>
<sequence length="115" mass="12256">MTTDIPLWAEIATSVLVLAGSLLALIGAVGLLRLPTFFQRVHAPTLGSTLGCWCLVLATIVYFSVKDGSLSVHAVLIGIFIALTAPVTTVFLLRAALFRQRRAGNPDVPPNITRS</sequence>
<keyword evidence="1" id="KW-0472">Membrane</keyword>
<dbReference type="PANTHER" id="PTHR34703">
    <property type="entry name" value="ANTIPORTER SUBUNIT MNHG2-RELATED"/>
    <property type="match status" value="1"/>
</dbReference>
<evidence type="ECO:0000256" key="1">
    <source>
        <dbReference type="SAM" id="Phobius"/>
    </source>
</evidence>